<proteinExistence type="predicted"/>
<sequence length="46" mass="4971">MIGFVKHLVDIAGLSDNRATFTAPQQVSSPLKGMHIFPGTIVFEKA</sequence>
<name>A0ABW9Z038_9HYPH</name>
<organism evidence="1 2">
    <name type="scientific">Microvirga arsenatis</name>
    <dbReference type="NCBI Taxonomy" id="2692265"/>
    <lineage>
        <taxon>Bacteria</taxon>
        <taxon>Pseudomonadati</taxon>
        <taxon>Pseudomonadota</taxon>
        <taxon>Alphaproteobacteria</taxon>
        <taxon>Hyphomicrobiales</taxon>
        <taxon>Methylobacteriaceae</taxon>
        <taxon>Microvirga</taxon>
    </lineage>
</organism>
<evidence type="ECO:0000313" key="2">
    <source>
        <dbReference type="Proteomes" id="UP000818323"/>
    </source>
</evidence>
<evidence type="ECO:0000313" key="1">
    <source>
        <dbReference type="EMBL" id="NBJ25708.1"/>
    </source>
</evidence>
<protein>
    <submittedName>
        <fullName evidence="1">Uncharacterized protein</fullName>
    </submittedName>
</protein>
<comment type="caution">
    <text evidence="1">The sequence shown here is derived from an EMBL/GenBank/DDBJ whole genome shotgun (WGS) entry which is preliminary data.</text>
</comment>
<dbReference type="Proteomes" id="UP000818323">
    <property type="component" value="Unassembled WGS sequence"/>
</dbReference>
<dbReference type="RefSeq" id="WP_161723091.1">
    <property type="nucleotide sequence ID" value="NZ_JAAAXI010000006.1"/>
</dbReference>
<accession>A0ABW9Z038</accession>
<gene>
    <name evidence="1" type="ORF">GR303_15220</name>
</gene>
<keyword evidence="2" id="KW-1185">Reference proteome</keyword>
<reference evidence="1 2" key="1">
    <citation type="submission" date="2020-01" db="EMBL/GenBank/DDBJ databases">
        <title>Microvirga sp. nov., an arsenate reduction bacterium isolated from Tibet hotspring sediments.</title>
        <authorList>
            <person name="Yuan C.-G."/>
        </authorList>
    </citation>
    <scope>NUCLEOTIDE SEQUENCE [LARGE SCALE GENOMIC DNA]</scope>
    <source>
        <strain evidence="1 2">SYSU G3D203</strain>
    </source>
</reference>
<dbReference type="EMBL" id="JAAAXJ010000007">
    <property type="protein sequence ID" value="NBJ25708.1"/>
    <property type="molecule type" value="Genomic_DNA"/>
</dbReference>